<feature type="transmembrane region" description="Helical" evidence="9">
    <location>
        <begin position="288"/>
        <end position="310"/>
    </location>
</feature>
<evidence type="ECO:0000256" key="8">
    <source>
        <dbReference type="SAM" id="MobiDB-lite"/>
    </source>
</evidence>
<dbReference type="GO" id="GO:0005768">
    <property type="term" value="C:endosome"/>
    <property type="evidence" value="ECO:0007669"/>
    <property type="project" value="TreeGrafter"/>
</dbReference>
<comment type="similarity">
    <text evidence="2">Belongs to the major facilitator superfamily.</text>
</comment>
<feature type="transmembrane region" description="Helical" evidence="9">
    <location>
        <begin position="195"/>
        <end position="215"/>
    </location>
</feature>
<dbReference type="GO" id="GO:0005886">
    <property type="term" value="C:plasma membrane"/>
    <property type="evidence" value="ECO:0007669"/>
    <property type="project" value="TreeGrafter"/>
</dbReference>
<keyword evidence="5 9" id="KW-1133">Transmembrane helix</keyword>
<dbReference type="VEuPathDB" id="FungiDB:TRICI_002172"/>
<evidence type="ECO:0000313" key="11">
    <source>
        <dbReference type="Proteomes" id="UP000761534"/>
    </source>
</evidence>
<dbReference type="AlphaFoldDB" id="A0A642VC67"/>
<organism evidence="10 11">
    <name type="scientific">Trichomonascus ciferrii</name>
    <dbReference type="NCBI Taxonomy" id="44093"/>
    <lineage>
        <taxon>Eukaryota</taxon>
        <taxon>Fungi</taxon>
        <taxon>Dikarya</taxon>
        <taxon>Ascomycota</taxon>
        <taxon>Saccharomycotina</taxon>
        <taxon>Dipodascomycetes</taxon>
        <taxon>Dipodascales</taxon>
        <taxon>Trichomonascaceae</taxon>
        <taxon>Trichomonascus</taxon>
        <taxon>Trichomonascus ciferrii complex</taxon>
    </lineage>
</organism>
<comment type="caution">
    <text evidence="10">The sequence shown here is derived from an EMBL/GenBank/DDBJ whole genome shotgun (WGS) entry which is preliminary data.</text>
</comment>
<proteinExistence type="inferred from homology"/>
<dbReference type="SUPFAM" id="SSF103473">
    <property type="entry name" value="MFS general substrate transporter"/>
    <property type="match status" value="1"/>
</dbReference>
<evidence type="ECO:0000256" key="3">
    <source>
        <dbReference type="ARBA" id="ARBA00022448"/>
    </source>
</evidence>
<evidence type="ECO:0000313" key="10">
    <source>
        <dbReference type="EMBL" id="KAA8915660.1"/>
    </source>
</evidence>
<evidence type="ECO:0000256" key="4">
    <source>
        <dbReference type="ARBA" id="ARBA00022692"/>
    </source>
</evidence>
<dbReference type="PANTHER" id="PTHR23501">
    <property type="entry name" value="MAJOR FACILITATOR SUPERFAMILY"/>
    <property type="match status" value="1"/>
</dbReference>
<feature type="transmembrane region" description="Helical" evidence="9">
    <location>
        <begin position="453"/>
        <end position="471"/>
    </location>
</feature>
<feature type="transmembrane region" description="Helical" evidence="9">
    <location>
        <begin position="483"/>
        <end position="505"/>
    </location>
</feature>
<dbReference type="FunFam" id="1.20.1250.20:FF:000197">
    <property type="entry name" value="Siderophore iron transporter 1"/>
    <property type="match status" value="1"/>
</dbReference>
<evidence type="ECO:0000256" key="2">
    <source>
        <dbReference type="ARBA" id="ARBA00008335"/>
    </source>
</evidence>
<keyword evidence="6" id="KW-0406">Ion transport</keyword>
<feature type="compositionally biased region" description="Polar residues" evidence="8">
    <location>
        <begin position="15"/>
        <end position="32"/>
    </location>
</feature>
<sequence length="614" mass="68331">MEKQAYPPAGAEDATTYQQQQPDPLYQTNTSSSRRHSVVPGMAQVDDGTLAEYIKKPIGVRKIEVISSQYGFKGKIAVFIGIFLVAYAYGLSGSVRSPLQTVATNSYQTHSLLSTINVVLAVVACAAQPTIARLTDVFGRMEIFVVCVILYAVGTVIQSQAYDVQRYAGGSVLYQIGYTGLMLILQLIASDFSFLNWRLLATFVPATPFIINTWISGDITDDLGDQWSWGIGMWAIIVPVCSIPLLVCYIHMHYLAHKSGAMEQFKDDKTGIKHLGFKKYMISLFWQIDVPGVILMIAVLALILVPLTLAGGMQSEWQKAKIIAPLVVGFVCIPLFVLWELKTEFPVVPFKLLKDRGVWAALLIGVFINLIWYMQGDYMYTVLIVAVHQSIKSATRISSLYSFVSVITGTLLGVVIIKFRRLKPFIVFGTCTWFIAMGLLIEYRGNSDSKDGIIGALCLMGFGAGFFTYPTQNSIQACTKHEHMAVITALYLAMYNIGTAFGGSISGAMWTQLLPKDIANRMDDPELAQQAYAAPLTFIVTYTWGTPEREQLVESYRYIQRLLCIVGTCLVVPLVIFALFLRDHHLESVQSLEHAEESDSETERKKSWKEKFFA</sequence>
<feature type="transmembrane region" description="Helical" evidence="9">
    <location>
        <begin position="558"/>
        <end position="581"/>
    </location>
</feature>
<dbReference type="EMBL" id="SWFS01000151">
    <property type="protein sequence ID" value="KAA8915660.1"/>
    <property type="molecule type" value="Genomic_DNA"/>
</dbReference>
<evidence type="ECO:0000256" key="5">
    <source>
        <dbReference type="ARBA" id="ARBA00022989"/>
    </source>
</evidence>
<keyword evidence="3" id="KW-0813">Transport</keyword>
<keyword evidence="7 9" id="KW-0472">Membrane</keyword>
<reference evidence="10" key="1">
    <citation type="journal article" date="2019" name="G3 (Bethesda)">
        <title>Genome Assemblies of Two Rare Opportunistic Yeast Pathogens: Diutina rugosa (syn. Candida rugosa) and Trichomonascus ciferrii (syn. Candida ciferrii).</title>
        <authorList>
            <person name="Mixao V."/>
            <person name="Saus E."/>
            <person name="Hansen A.P."/>
            <person name="Lass-Florl C."/>
            <person name="Gabaldon T."/>
        </authorList>
    </citation>
    <scope>NUCLEOTIDE SEQUENCE</scope>
    <source>
        <strain evidence="10">CBS 4856</strain>
    </source>
</reference>
<keyword evidence="4 9" id="KW-0812">Transmembrane</keyword>
<feature type="region of interest" description="Disordered" evidence="8">
    <location>
        <begin position="1"/>
        <end position="38"/>
    </location>
</feature>
<feature type="transmembrane region" description="Helical" evidence="9">
    <location>
        <begin position="76"/>
        <end position="92"/>
    </location>
</feature>
<feature type="region of interest" description="Disordered" evidence="8">
    <location>
        <begin position="592"/>
        <end position="614"/>
    </location>
</feature>
<evidence type="ECO:0008006" key="12">
    <source>
        <dbReference type="Google" id="ProtNLM"/>
    </source>
</evidence>
<evidence type="ECO:0000256" key="1">
    <source>
        <dbReference type="ARBA" id="ARBA00004127"/>
    </source>
</evidence>
<feature type="transmembrane region" description="Helical" evidence="9">
    <location>
        <begin position="322"/>
        <end position="341"/>
    </location>
</feature>
<dbReference type="GO" id="GO:0015343">
    <property type="term" value="F:siderophore-iron transmembrane transporter activity"/>
    <property type="evidence" value="ECO:0007669"/>
    <property type="project" value="TreeGrafter"/>
</dbReference>
<feature type="transmembrane region" description="Helical" evidence="9">
    <location>
        <begin position="424"/>
        <end position="441"/>
    </location>
</feature>
<dbReference type="Proteomes" id="UP000761534">
    <property type="component" value="Unassembled WGS sequence"/>
</dbReference>
<gene>
    <name evidence="10" type="ORF">TRICI_002172</name>
</gene>
<dbReference type="GO" id="GO:0005774">
    <property type="term" value="C:vacuolar membrane"/>
    <property type="evidence" value="ECO:0007669"/>
    <property type="project" value="TreeGrafter"/>
</dbReference>
<comment type="subcellular location">
    <subcellularLocation>
        <location evidence="1">Endomembrane system</location>
        <topology evidence="1">Multi-pass membrane protein</topology>
    </subcellularLocation>
</comment>
<feature type="transmembrane region" description="Helical" evidence="9">
    <location>
        <begin position="394"/>
        <end position="417"/>
    </location>
</feature>
<dbReference type="PANTHER" id="PTHR23501:SF92">
    <property type="entry name" value="GLUTATHIONE EXCHANGER 1-RELATED"/>
    <property type="match status" value="1"/>
</dbReference>
<feature type="transmembrane region" description="Helical" evidence="9">
    <location>
        <begin position="357"/>
        <end position="374"/>
    </location>
</feature>
<protein>
    <recommendedName>
        <fullName evidence="12">Major facilitator superfamily (MFS) profile domain-containing protein</fullName>
    </recommendedName>
</protein>
<evidence type="ECO:0000256" key="9">
    <source>
        <dbReference type="SAM" id="Phobius"/>
    </source>
</evidence>
<evidence type="ECO:0000256" key="6">
    <source>
        <dbReference type="ARBA" id="ARBA00023065"/>
    </source>
</evidence>
<dbReference type="Gene3D" id="1.20.1250.20">
    <property type="entry name" value="MFS general substrate transporter like domains"/>
    <property type="match status" value="2"/>
</dbReference>
<name>A0A642VC67_9ASCO</name>
<accession>A0A642VC67</accession>
<feature type="transmembrane region" description="Helical" evidence="9">
    <location>
        <begin position="227"/>
        <end position="250"/>
    </location>
</feature>
<dbReference type="InterPro" id="IPR036259">
    <property type="entry name" value="MFS_trans_sf"/>
</dbReference>
<dbReference type="InterPro" id="IPR011701">
    <property type="entry name" value="MFS"/>
</dbReference>
<feature type="transmembrane region" description="Helical" evidence="9">
    <location>
        <begin position="143"/>
        <end position="161"/>
    </location>
</feature>
<feature type="transmembrane region" description="Helical" evidence="9">
    <location>
        <begin position="167"/>
        <end position="188"/>
    </location>
</feature>
<keyword evidence="11" id="KW-1185">Reference proteome</keyword>
<feature type="transmembrane region" description="Helical" evidence="9">
    <location>
        <begin position="112"/>
        <end position="131"/>
    </location>
</feature>
<dbReference type="OrthoDB" id="2241241at2759"/>
<evidence type="ECO:0000256" key="7">
    <source>
        <dbReference type="ARBA" id="ARBA00023136"/>
    </source>
</evidence>
<dbReference type="Pfam" id="PF07690">
    <property type="entry name" value="MFS_1"/>
    <property type="match status" value="1"/>
</dbReference>